<evidence type="ECO:0000313" key="2">
    <source>
        <dbReference type="EMBL" id="TDR23296.1"/>
    </source>
</evidence>
<keyword evidence="1" id="KW-0472">Membrane</keyword>
<evidence type="ECO:0000313" key="3">
    <source>
        <dbReference type="Proteomes" id="UP000295724"/>
    </source>
</evidence>
<protein>
    <submittedName>
        <fullName evidence="2">Uncharacterized protein</fullName>
    </submittedName>
</protein>
<feature type="transmembrane region" description="Helical" evidence="1">
    <location>
        <begin position="45"/>
        <end position="70"/>
    </location>
</feature>
<dbReference type="Proteomes" id="UP000295724">
    <property type="component" value="Unassembled WGS sequence"/>
</dbReference>
<feature type="transmembrane region" description="Helical" evidence="1">
    <location>
        <begin position="90"/>
        <end position="113"/>
    </location>
</feature>
<feature type="transmembrane region" description="Helical" evidence="1">
    <location>
        <begin position="18"/>
        <end position="38"/>
    </location>
</feature>
<keyword evidence="3" id="KW-1185">Reference proteome</keyword>
<name>A0A4R6XU26_9GAMM</name>
<evidence type="ECO:0000256" key="1">
    <source>
        <dbReference type="SAM" id="Phobius"/>
    </source>
</evidence>
<dbReference type="AlphaFoldDB" id="A0A4R6XU26"/>
<comment type="caution">
    <text evidence="2">The sequence shown here is derived from an EMBL/GenBank/DDBJ whole genome shotgun (WGS) entry which is preliminary data.</text>
</comment>
<gene>
    <name evidence="2" type="ORF">C8D91_0156</name>
</gene>
<sequence>MSNNQNCAEAMDLMNTRIAVGLLLASLSYGLDAFTYLLPAGENQVLKWFGFGVSVLAALWIFRAVGPALWDKLKSGQFKHQEPESFITETFHQAIIKSWIITIAVLMVLKVLEQLIVRIDLPIEFYFNGLVFIMLFSVSVIFLVLTRENDDNSIAIN</sequence>
<reference evidence="2 3" key="1">
    <citation type="submission" date="2019-03" db="EMBL/GenBank/DDBJ databases">
        <title>Genomic Encyclopedia of Type Strains, Phase IV (KMG-IV): sequencing the most valuable type-strain genomes for metagenomic binning, comparative biology and taxonomic classification.</title>
        <authorList>
            <person name="Goeker M."/>
        </authorList>
    </citation>
    <scope>NUCLEOTIDE SEQUENCE [LARGE SCALE GENOMIC DNA]</scope>
    <source>
        <strain evidence="2 3">DSM 25488</strain>
    </source>
</reference>
<accession>A0A4R6XU26</accession>
<dbReference type="RefSeq" id="WP_099018054.1">
    <property type="nucleotide sequence ID" value="NZ_NIHB01000001.1"/>
</dbReference>
<keyword evidence="1" id="KW-0812">Transmembrane</keyword>
<dbReference type="EMBL" id="SNZB01000001">
    <property type="protein sequence ID" value="TDR23296.1"/>
    <property type="molecule type" value="Genomic_DNA"/>
</dbReference>
<proteinExistence type="predicted"/>
<organism evidence="2 3">
    <name type="scientific">Marinicella litoralis</name>
    <dbReference type="NCBI Taxonomy" id="644220"/>
    <lineage>
        <taxon>Bacteria</taxon>
        <taxon>Pseudomonadati</taxon>
        <taxon>Pseudomonadota</taxon>
        <taxon>Gammaproteobacteria</taxon>
        <taxon>Lysobacterales</taxon>
        <taxon>Marinicellaceae</taxon>
        <taxon>Marinicella</taxon>
    </lineage>
</organism>
<keyword evidence="1" id="KW-1133">Transmembrane helix</keyword>
<feature type="transmembrane region" description="Helical" evidence="1">
    <location>
        <begin position="125"/>
        <end position="145"/>
    </location>
</feature>